<dbReference type="OrthoDB" id="2462219at2"/>
<dbReference type="STRING" id="1229783.C273_07072"/>
<protein>
    <recommendedName>
        <fullName evidence="3">Asparagine synthetase domain-containing protein</fullName>
    </recommendedName>
</protein>
<evidence type="ECO:0008006" key="3">
    <source>
        <dbReference type="Google" id="ProtNLM"/>
    </source>
</evidence>
<dbReference type="eggNOG" id="COG0367">
    <property type="taxonomic scope" value="Bacteria"/>
</dbReference>
<dbReference type="SUPFAM" id="SSF52402">
    <property type="entry name" value="Adenine nucleotide alpha hydrolases-like"/>
    <property type="match status" value="1"/>
</dbReference>
<dbReference type="InterPro" id="IPR029055">
    <property type="entry name" value="Ntn_hydrolases_N"/>
</dbReference>
<name>K9B1Z8_9STAP</name>
<dbReference type="Gene3D" id="3.40.50.620">
    <property type="entry name" value="HUPs"/>
    <property type="match status" value="1"/>
</dbReference>
<dbReference type="InterPro" id="IPR014729">
    <property type="entry name" value="Rossmann-like_a/b/a_fold"/>
</dbReference>
<dbReference type="Gene3D" id="3.60.20.10">
    <property type="entry name" value="Glutamine Phosphoribosylpyrophosphate, subunit 1, domain 1"/>
    <property type="match status" value="1"/>
</dbReference>
<gene>
    <name evidence="1" type="ORF">C273_07072</name>
</gene>
<dbReference type="Proteomes" id="UP000009885">
    <property type="component" value="Unassembled WGS sequence"/>
</dbReference>
<evidence type="ECO:0000313" key="1">
    <source>
        <dbReference type="EMBL" id="EKU47785.1"/>
    </source>
</evidence>
<dbReference type="SUPFAM" id="SSF56235">
    <property type="entry name" value="N-terminal nucleophile aminohydrolases (Ntn hydrolases)"/>
    <property type="match status" value="1"/>
</dbReference>
<proteinExistence type="predicted"/>
<organism evidence="1 2">
    <name type="scientific">Staphylococcus massiliensis S46</name>
    <dbReference type="NCBI Taxonomy" id="1229783"/>
    <lineage>
        <taxon>Bacteria</taxon>
        <taxon>Bacillati</taxon>
        <taxon>Bacillota</taxon>
        <taxon>Bacilli</taxon>
        <taxon>Bacillales</taxon>
        <taxon>Staphylococcaceae</taxon>
        <taxon>Staphylococcus</taxon>
    </lineage>
</organism>
<sequence length="644" mass="76674">MKKTLRLYPNGFLLLKDNQDLKSIPDTFKRLDLLNDYYFYFEGKGRVQYLVSETRFIIISGHHSYVGQNEINDTSELLNKLLDAFYVEHDTFLNMIDFLGGRYAIIIGDNEEVYVYQDASGVRTVYFTEEHDAIASHLHLLVDQFDLNRENDKQQLSNQTFTLNNSKYAKLKKLLPNHYLKFSNKSIHRFFPRTQNKYKEWSEDARFDLVKTLWEAQTEDYLNQYKKLILSLTGGNDSRVLLAMSKKFTDQIEYFTYTIKRNKNNSFFEKTAKLDEKLVKQITSDFNINHQFLVIDSDLKLKQDEHNVLDRNSARSHGRRLIPYYNQSFPETDLLHVRGNLLETGRAYYYDDKPRMETLINKVVFDLRKRDKSITRSFAQDLILNQLKDLGYDKSINGYDQRDLLYWEWRMGNWFSEVVNETDSAFETFLPYNLRAIIDISLSFPLEKRYSNYFFNELIQRNFPTLNFYGKNVDKNLYEQYIKDNPKKLENSIIKNFKVFNMDHKLVYNKASVKNQFYLPTQFLEKGNYAEATIRPLKQHGLMYIKLLSKYLSSNGVNYLKYEILKNDKPMLSEDIAHWDKPNHINIYNLTQKDIIKIRITALRNCKRISWQKASMITILEKKEIEDNRQFNKEISFTSPFSNY</sequence>
<dbReference type="EMBL" id="AMSQ01000009">
    <property type="protein sequence ID" value="EKU47785.1"/>
    <property type="molecule type" value="Genomic_DNA"/>
</dbReference>
<keyword evidence="2" id="KW-1185">Reference proteome</keyword>
<evidence type="ECO:0000313" key="2">
    <source>
        <dbReference type="Proteomes" id="UP000009885"/>
    </source>
</evidence>
<comment type="caution">
    <text evidence="1">The sequence shown here is derived from an EMBL/GenBank/DDBJ whole genome shotgun (WGS) entry which is preliminary data.</text>
</comment>
<dbReference type="AlphaFoldDB" id="K9B1Z8"/>
<dbReference type="PATRIC" id="fig|1229783.3.peg.1427"/>
<accession>K9B1Z8</accession>
<dbReference type="RefSeq" id="WP_009383715.1">
    <property type="nucleotide sequence ID" value="NZ_AMSQ01000009.1"/>
</dbReference>
<reference evidence="1 2" key="1">
    <citation type="journal article" date="2013" name="Genome Announc.">
        <title>Genome Sequence of Staphylococcus massiliensis Strain S46, Isolated from the Surface of Healthy Human Skin.</title>
        <authorList>
            <person name="Srivastav R."/>
            <person name="Singh A."/>
            <person name="Jangir P.K."/>
            <person name="Kumari C."/>
            <person name="Muduli S."/>
            <person name="Sharma R."/>
        </authorList>
    </citation>
    <scope>NUCLEOTIDE SEQUENCE [LARGE SCALE GENOMIC DNA]</scope>
    <source>
        <strain evidence="1 2">S46</strain>
    </source>
</reference>